<evidence type="ECO:0000313" key="2">
    <source>
        <dbReference type="Proteomes" id="UP000183174"/>
    </source>
</evidence>
<gene>
    <name evidence="1" type="ORF">GA0061099_1004459</name>
</gene>
<dbReference type="EMBL" id="FMAE01000004">
    <property type="protein sequence ID" value="SCB30405.1"/>
    <property type="molecule type" value="Genomic_DNA"/>
</dbReference>
<dbReference type="AlphaFoldDB" id="A0A1C3VS53"/>
<accession>A0A1C3VS53</accession>
<reference evidence="1 2" key="1">
    <citation type="submission" date="2016-08" db="EMBL/GenBank/DDBJ databases">
        <authorList>
            <person name="Seilhamer J.J."/>
        </authorList>
    </citation>
    <scope>NUCLEOTIDE SEQUENCE [LARGE SCALE GENOMIC DNA]</scope>
    <source>
        <strain evidence="1 2">CCBAU 10071</strain>
    </source>
</reference>
<dbReference type="RefSeq" id="WP_141697614.1">
    <property type="nucleotide sequence ID" value="NZ_FMAE01000004.1"/>
</dbReference>
<dbReference type="Proteomes" id="UP000183174">
    <property type="component" value="Unassembled WGS sequence"/>
</dbReference>
<name>A0A1C3VS53_9BRAD</name>
<protein>
    <submittedName>
        <fullName evidence="1">Uncharacterized protein</fullName>
    </submittedName>
</protein>
<evidence type="ECO:0000313" key="1">
    <source>
        <dbReference type="EMBL" id="SCB30405.1"/>
    </source>
</evidence>
<proteinExistence type="predicted"/>
<sequence length="65" mass="7053">MKKKPLFGADELVCSPMTHGTFRLPKILLDKIDAAAAIDDPSSPNRSSVVRRALISYLARQAEAA</sequence>
<organism evidence="1 2">
    <name type="scientific">Bradyrhizobium yuanmingense</name>
    <dbReference type="NCBI Taxonomy" id="108015"/>
    <lineage>
        <taxon>Bacteria</taxon>
        <taxon>Pseudomonadati</taxon>
        <taxon>Pseudomonadota</taxon>
        <taxon>Alphaproteobacteria</taxon>
        <taxon>Hyphomicrobiales</taxon>
        <taxon>Nitrobacteraceae</taxon>
        <taxon>Bradyrhizobium</taxon>
    </lineage>
</organism>